<feature type="region of interest" description="Disordered" evidence="1">
    <location>
        <begin position="1"/>
        <end position="26"/>
    </location>
</feature>
<keyword evidence="2" id="KW-0812">Transmembrane</keyword>
<gene>
    <name evidence="3" type="ORF">GCM10023220_26040</name>
</gene>
<proteinExistence type="predicted"/>
<organism evidence="3 4">
    <name type="scientific">Streptomyces ziwulingensis</name>
    <dbReference type="NCBI Taxonomy" id="1045501"/>
    <lineage>
        <taxon>Bacteria</taxon>
        <taxon>Bacillati</taxon>
        <taxon>Actinomycetota</taxon>
        <taxon>Actinomycetes</taxon>
        <taxon>Kitasatosporales</taxon>
        <taxon>Streptomycetaceae</taxon>
        <taxon>Streptomyces</taxon>
    </lineage>
</organism>
<protein>
    <recommendedName>
        <fullName evidence="5">DUF2637 domain-containing protein</fullName>
    </recommendedName>
</protein>
<keyword evidence="4" id="KW-1185">Reference proteome</keyword>
<keyword evidence="2" id="KW-1133">Transmembrane helix</keyword>
<sequence length="302" mass="31598">MITLPHPRQPHRPQSAHHPGTRQPSVHTRDAERYALALAGVVIVALTAGAFWLSYAHLADVAGQHGLGTSPIRRWAWPATLDAFIIAGELLMLRAALRRVTDRWAIGVTAIGSSGSIALNVAGVSDTGGATAVPFLDYVVAAVPPAAAMVAFGVLMRQIHQLVEHPAEPAGSGTAQVPDRQAATFGRSTEPPASVVGRPAEEIVEPNHDARPLAAISVQSPEPSSAPAESKPRGGRPPGVPLEELVAIGRAAVAEQGKLSRAVVRTAVEDKNLTVGSERLTKVMEVLRAERATSAENEPAIG</sequence>
<accession>A0ABP9BQ74</accession>
<feature type="transmembrane region" description="Helical" evidence="2">
    <location>
        <begin position="75"/>
        <end position="97"/>
    </location>
</feature>
<feature type="transmembrane region" description="Helical" evidence="2">
    <location>
        <begin position="104"/>
        <end position="123"/>
    </location>
</feature>
<comment type="caution">
    <text evidence="3">The sequence shown here is derived from an EMBL/GenBank/DDBJ whole genome shotgun (WGS) entry which is preliminary data.</text>
</comment>
<dbReference type="Pfam" id="PF10935">
    <property type="entry name" value="DUF2637"/>
    <property type="match status" value="1"/>
</dbReference>
<dbReference type="Proteomes" id="UP001501265">
    <property type="component" value="Unassembled WGS sequence"/>
</dbReference>
<name>A0ABP9BQ74_9ACTN</name>
<feature type="compositionally biased region" description="Low complexity" evidence="1">
    <location>
        <begin position="220"/>
        <end position="229"/>
    </location>
</feature>
<evidence type="ECO:0000256" key="2">
    <source>
        <dbReference type="SAM" id="Phobius"/>
    </source>
</evidence>
<evidence type="ECO:0000256" key="1">
    <source>
        <dbReference type="SAM" id="MobiDB-lite"/>
    </source>
</evidence>
<feature type="transmembrane region" description="Helical" evidence="2">
    <location>
        <begin position="34"/>
        <end position="55"/>
    </location>
</feature>
<evidence type="ECO:0000313" key="4">
    <source>
        <dbReference type="Proteomes" id="UP001501265"/>
    </source>
</evidence>
<reference evidence="4" key="1">
    <citation type="journal article" date="2019" name="Int. J. Syst. Evol. Microbiol.">
        <title>The Global Catalogue of Microorganisms (GCM) 10K type strain sequencing project: providing services to taxonomists for standard genome sequencing and annotation.</title>
        <authorList>
            <consortium name="The Broad Institute Genomics Platform"/>
            <consortium name="The Broad Institute Genome Sequencing Center for Infectious Disease"/>
            <person name="Wu L."/>
            <person name="Ma J."/>
        </authorList>
    </citation>
    <scope>NUCLEOTIDE SEQUENCE [LARGE SCALE GENOMIC DNA]</scope>
    <source>
        <strain evidence="4">JCM 18081</strain>
    </source>
</reference>
<feature type="region of interest" description="Disordered" evidence="1">
    <location>
        <begin position="167"/>
        <end position="199"/>
    </location>
</feature>
<dbReference type="InterPro" id="IPR021235">
    <property type="entry name" value="DUF2637"/>
</dbReference>
<dbReference type="EMBL" id="BAABIG010000022">
    <property type="protein sequence ID" value="GAA4797556.1"/>
    <property type="molecule type" value="Genomic_DNA"/>
</dbReference>
<evidence type="ECO:0008006" key="5">
    <source>
        <dbReference type="Google" id="ProtNLM"/>
    </source>
</evidence>
<feature type="transmembrane region" description="Helical" evidence="2">
    <location>
        <begin position="135"/>
        <end position="155"/>
    </location>
</feature>
<evidence type="ECO:0000313" key="3">
    <source>
        <dbReference type="EMBL" id="GAA4797556.1"/>
    </source>
</evidence>
<feature type="region of interest" description="Disordered" evidence="1">
    <location>
        <begin position="218"/>
        <end position="241"/>
    </location>
</feature>
<keyword evidence="2" id="KW-0472">Membrane</keyword>